<dbReference type="RefSeq" id="WP_115091844.1">
    <property type="nucleotide sequence ID" value="NZ_CP068107.1"/>
</dbReference>
<proteinExistence type="predicted"/>
<sequence length="210" mass="24307">MVVITPPYHHPKEISLANAMLERGLPLLHIRKPDFTFEQLQQWVENISYQHHDKLVIHIPSPVINNYPKVFKQYVQLINSLKTQYAHLSTDNCSFVNNHAQKLPYLSTSVHNSTECEKLSTRHQRVFLSPVFDSISKIAYQPTLHWPSFLADWKYPWIQTVALGGITPAHLATVRNMGFDDFAVLGAIWQAAEPLKIFDLCYKQDQLLFR</sequence>
<keyword evidence="3" id="KW-1185">Reference proteome</keyword>
<dbReference type="InterPro" id="IPR036206">
    <property type="entry name" value="ThiamineP_synth_sf"/>
</dbReference>
<dbReference type="Proteomes" id="UP000255024">
    <property type="component" value="Unassembled WGS sequence"/>
</dbReference>
<gene>
    <name evidence="2" type="ORF">NCTC11179_02498</name>
</gene>
<accession>A0A378U1B9</accession>
<dbReference type="EMBL" id="UGQL01000002">
    <property type="protein sequence ID" value="STZ69008.1"/>
    <property type="molecule type" value="Genomic_DNA"/>
</dbReference>
<dbReference type="GO" id="GO:0009228">
    <property type="term" value="P:thiamine biosynthetic process"/>
    <property type="evidence" value="ECO:0007669"/>
    <property type="project" value="UniProtKB-KW"/>
</dbReference>
<evidence type="ECO:0000259" key="1">
    <source>
        <dbReference type="Pfam" id="PF02581"/>
    </source>
</evidence>
<reference evidence="2 3" key="1">
    <citation type="submission" date="2018-06" db="EMBL/GenBank/DDBJ databases">
        <authorList>
            <consortium name="Pathogen Informatics"/>
            <person name="Doyle S."/>
        </authorList>
    </citation>
    <scope>NUCLEOTIDE SEQUENCE [LARGE SCALE GENOMIC DNA]</scope>
    <source>
        <strain evidence="2 3">NCTC11179</strain>
    </source>
</reference>
<dbReference type="InterPro" id="IPR013785">
    <property type="entry name" value="Aldolase_TIM"/>
</dbReference>
<dbReference type="Gene3D" id="3.20.20.70">
    <property type="entry name" value="Aldolase class I"/>
    <property type="match status" value="1"/>
</dbReference>
<dbReference type="SUPFAM" id="SSF51391">
    <property type="entry name" value="Thiamin phosphate synthase"/>
    <property type="match status" value="1"/>
</dbReference>
<feature type="domain" description="Thiamine phosphate synthase/TenI" evidence="1">
    <location>
        <begin position="3"/>
        <end position="188"/>
    </location>
</feature>
<evidence type="ECO:0000313" key="2">
    <source>
        <dbReference type="EMBL" id="STZ69008.1"/>
    </source>
</evidence>
<dbReference type="Pfam" id="PF02581">
    <property type="entry name" value="TMP-TENI"/>
    <property type="match status" value="1"/>
</dbReference>
<dbReference type="AlphaFoldDB" id="A0A378U1B9"/>
<organism evidence="2 3">
    <name type="scientific">Myroides odoratus</name>
    <name type="common">Flavobacterium odoratum</name>
    <dbReference type="NCBI Taxonomy" id="256"/>
    <lineage>
        <taxon>Bacteria</taxon>
        <taxon>Pseudomonadati</taxon>
        <taxon>Bacteroidota</taxon>
        <taxon>Flavobacteriia</taxon>
        <taxon>Flavobacteriales</taxon>
        <taxon>Flavobacteriaceae</taxon>
        <taxon>Myroides</taxon>
    </lineage>
</organism>
<dbReference type="InterPro" id="IPR022998">
    <property type="entry name" value="ThiamineP_synth_TenI"/>
</dbReference>
<dbReference type="CDD" id="cd00564">
    <property type="entry name" value="TMP_TenI"/>
    <property type="match status" value="1"/>
</dbReference>
<protein>
    <submittedName>
        <fullName evidence="2">Thiamine monophosphate synthase</fullName>
    </submittedName>
</protein>
<name>A0A378U1B9_MYROD</name>
<evidence type="ECO:0000313" key="3">
    <source>
        <dbReference type="Proteomes" id="UP000255024"/>
    </source>
</evidence>